<comment type="caution">
    <text evidence="1">The sequence shown here is derived from an EMBL/GenBank/DDBJ whole genome shotgun (WGS) entry which is preliminary data.</text>
</comment>
<name>A0AAV3ENH5_ALIFS</name>
<organism evidence="1 2">
    <name type="scientific">Aliivibrio fischeri SR5</name>
    <dbReference type="NCBI Taxonomy" id="1088719"/>
    <lineage>
        <taxon>Bacteria</taxon>
        <taxon>Pseudomonadati</taxon>
        <taxon>Pseudomonadota</taxon>
        <taxon>Gammaproteobacteria</taxon>
        <taxon>Vibrionales</taxon>
        <taxon>Vibrionaceae</taxon>
        <taxon>Aliivibrio</taxon>
    </lineage>
</organism>
<dbReference type="RefSeq" id="WP_005423751.1">
    <property type="nucleotide sequence ID" value="NZ_CM001401.1"/>
</dbReference>
<dbReference type="EMBL" id="AHIH01000013">
    <property type="protein sequence ID" value="EHN68428.1"/>
    <property type="molecule type" value="Genomic_DNA"/>
</dbReference>
<dbReference type="Proteomes" id="UP000004521">
    <property type="component" value="Chromosome II"/>
</dbReference>
<accession>A0AAV3ENH5</accession>
<protein>
    <submittedName>
        <fullName evidence="1">Uncharacterized protein</fullName>
    </submittedName>
</protein>
<evidence type="ECO:0000313" key="2">
    <source>
        <dbReference type="Proteomes" id="UP000004521"/>
    </source>
</evidence>
<dbReference type="AlphaFoldDB" id="A0AAV3ENH5"/>
<proteinExistence type="predicted"/>
<evidence type="ECO:0000313" key="1">
    <source>
        <dbReference type="EMBL" id="EHN68428.1"/>
    </source>
</evidence>
<sequence length="81" mass="9571">MNIKNLTKEDLKIFSFLINDKGMDISEAIKLISIEIYFLSYKDRKTIRKIDNLLTPKNGMDIVLNKKRKEYLNSLINNHKL</sequence>
<gene>
    <name evidence="1" type="ORF">VFSR5_A1013</name>
</gene>
<reference evidence="1 2" key="1">
    <citation type="journal article" date="2012" name="J. Bacteriol.">
        <title>Draft Genome Sequence of Vibrio fischeri SR5, a Strain Isolated from the Light Organ of the Mediterranean Squid Sepiola robusta.</title>
        <authorList>
            <person name="Gyllborg M.C."/>
            <person name="Sahl J.W."/>
            <person name="Cronin D.C.III."/>
            <person name="Rasko D.A."/>
            <person name="Mandel M.J."/>
        </authorList>
    </citation>
    <scope>NUCLEOTIDE SEQUENCE [LARGE SCALE GENOMIC DNA]</scope>
    <source>
        <strain evidence="1 2">SR5</strain>
    </source>
</reference>